<name>A0A375ITD7_9BURK</name>
<organism evidence="1 2">
    <name type="scientific">Cupriavidus taiwanensis</name>
    <dbReference type="NCBI Taxonomy" id="164546"/>
    <lineage>
        <taxon>Bacteria</taxon>
        <taxon>Pseudomonadati</taxon>
        <taxon>Pseudomonadota</taxon>
        <taxon>Betaproteobacteria</taxon>
        <taxon>Burkholderiales</taxon>
        <taxon>Burkholderiaceae</taxon>
        <taxon>Cupriavidus</taxon>
    </lineage>
</organism>
<geneLocation type="plasmid" evidence="1">
    <name>II</name>
</geneLocation>
<evidence type="ECO:0000313" key="2">
    <source>
        <dbReference type="Proteomes" id="UP000255505"/>
    </source>
</evidence>
<dbReference type="Proteomes" id="UP000255505">
    <property type="component" value="Plasmid II"/>
</dbReference>
<accession>A0A375ITD7</accession>
<evidence type="ECO:0000313" key="1">
    <source>
        <dbReference type="EMBL" id="SPK76889.1"/>
    </source>
</evidence>
<sequence>MGARFGLARSIIHVEFRSAGAGASSPLISLQVFCTIKKTWTILQILAVGPYAQQSTRTLLPLPPVFVTAKACELFRTLDQ</sequence>
<keyword evidence="1" id="KW-0614">Plasmid</keyword>
<dbReference type="EMBL" id="LT991977">
    <property type="protein sequence ID" value="SPK76889.1"/>
    <property type="molecule type" value="Genomic_DNA"/>
</dbReference>
<dbReference type="AlphaFoldDB" id="A0A375ITD7"/>
<reference evidence="1 2" key="1">
    <citation type="submission" date="2018-01" db="EMBL/GenBank/DDBJ databases">
        <authorList>
            <person name="Gaut B.S."/>
            <person name="Morton B.R."/>
            <person name="Clegg M.T."/>
            <person name="Duvall M.R."/>
        </authorList>
    </citation>
    <scope>NUCLEOTIDE SEQUENCE [LARGE SCALE GENOMIC DNA]</scope>
    <source>
        <strain evidence="1">Cupriavidus taiwanensis LMG 19425</strain>
        <plasmid evidence="2">Plasmid ii</plasmid>
    </source>
</reference>
<protein>
    <submittedName>
        <fullName evidence="1">Uncharacterized protein</fullName>
    </submittedName>
</protein>
<gene>
    <name evidence="1" type="ORF">CT19425_MP80518</name>
</gene>
<proteinExistence type="predicted"/>